<reference evidence="1 2" key="1">
    <citation type="submission" date="2013-11" db="EMBL/GenBank/DDBJ databases">
        <title>Draft genome sequence and annotation of the entomopathogenic bacterium, Xenorhabdus cabanillasi strain JM26.</title>
        <authorList>
            <person name="Gualtieri M."/>
            <person name="Ogier J.C."/>
            <person name="Pages S."/>
            <person name="Givaudan A."/>
            <person name="Gaudriault S."/>
        </authorList>
    </citation>
    <scope>NUCLEOTIDE SEQUENCE [LARGE SCALE GENOMIC DNA]</scope>
    <source>
        <strain evidence="1 2">JM26</strain>
    </source>
</reference>
<name>W1J6E0_9GAMM</name>
<dbReference type="RefSeq" id="WP_038265714.1">
    <property type="nucleotide sequence ID" value="NZ_CAWLVK010000221.1"/>
</dbReference>
<dbReference type="Pfam" id="PF10926">
    <property type="entry name" value="DUF2800"/>
    <property type="match status" value="1"/>
</dbReference>
<dbReference type="AlphaFoldDB" id="W1J6E0"/>
<protein>
    <recommendedName>
        <fullName evidence="3">DUF2800 domain-containing protein</fullName>
    </recommendedName>
</protein>
<dbReference type="Gene3D" id="3.90.320.10">
    <property type="match status" value="1"/>
</dbReference>
<dbReference type="EMBL" id="CBXE010000221">
    <property type="protein sequence ID" value="CDL86299.1"/>
    <property type="molecule type" value="Genomic_DNA"/>
</dbReference>
<dbReference type="OrthoDB" id="9766061at2"/>
<evidence type="ECO:0008006" key="3">
    <source>
        <dbReference type="Google" id="ProtNLM"/>
    </source>
</evidence>
<dbReference type="Proteomes" id="UP000019197">
    <property type="component" value="Unassembled WGS sequence"/>
</dbReference>
<gene>
    <name evidence="1" type="ORF">XCR1_2980002</name>
</gene>
<sequence>MPEVHARLSPSSAHRWLYCHGSLAMESGMLDTESPFALEGTAAHALAENVLRNRQTPLTLANKPSTRGQDTTEYIGQHILLKPDTPQVNEEMADAVGQYVETVWGLAKGNELMIEQRVDFSEVIGVKKSFGTADAIIINGNELQIHDLKYGKGVKVYAERNEQLMLYALGALDQFDMLYEFETVRLFIHQPRLNHVSEWSVSVDDLRQFGEQAKEAAASVIVTFNIAQCEGVETLPQDSFTPGEKQCRFCKAKASCDALTKHVMNTVLDDFDDLTQPLESQLQSATEKVTHYDNQTLADKYAQVDFIESWCKAVRVRVNDELNAGHPVPGFKLVGGKQGNRAWGVEADAEAMLKGFKLKQDQMYTKKLISPTQAEKVLKKDYPKKWAKLETLITRADGKPTVVSESDPRPALDINPINDFDNVSDDALAADLI</sequence>
<dbReference type="InterPro" id="IPR021229">
    <property type="entry name" value="DUF2800"/>
</dbReference>
<organism evidence="1 2">
    <name type="scientific">Xenorhabdus cabanillasii JM26</name>
    <dbReference type="NCBI Taxonomy" id="1427517"/>
    <lineage>
        <taxon>Bacteria</taxon>
        <taxon>Pseudomonadati</taxon>
        <taxon>Pseudomonadota</taxon>
        <taxon>Gammaproteobacteria</taxon>
        <taxon>Enterobacterales</taxon>
        <taxon>Morganellaceae</taxon>
        <taxon>Xenorhabdus</taxon>
    </lineage>
</organism>
<comment type="caution">
    <text evidence="1">The sequence shown here is derived from an EMBL/GenBank/DDBJ whole genome shotgun (WGS) entry which is preliminary data.</text>
</comment>
<evidence type="ECO:0000313" key="1">
    <source>
        <dbReference type="EMBL" id="CDL86299.1"/>
    </source>
</evidence>
<proteinExistence type="predicted"/>
<evidence type="ECO:0000313" key="2">
    <source>
        <dbReference type="Proteomes" id="UP000019197"/>
    </source>
</evidence>
<accession>W1J6E0</accession>
<dbReference type="InterPro" id="IPR011604">
    <property type="entry name" value="PDDEXK-like_dom_sf"/>
</dbReference>